<dbReference type="PANTHER" id="PTHR22617:SF41">
    <property type="entry name" value="CHEMOTAXIS SIGNAL TRANSDUCTION SYSTEM ADAPTOR PROTEIN CHEW"/>
    <property type="match status" value="1"/>
</dbReference>
<dbReference type="PROSITE" id="PS50851">
    <property type="entry name" value="CHEW"/>
    <property type="match status" value="1"/>
</dbReference>
<comment type="caution">
    <text evidence="2">The sequence shown here is derived from an EMBL/GenBank/DDBJ whole genome shotgun (WGS) entry which is preliminary data.</text>
</comment>
<accession>A0ABU4UEH4</accession>
<proteinExistence type="predicted"/>
<dbReference type="Proteomes" id="UP001284537">
    <property type="component" value="Unassembled WGS sequence"/>
</dbReference>
<dbReference type="EMBL" id="JAXARY010000007">
    <property type="protein sequence ID" value="MDX8127543.1"/>
    <property type="molecule type" value="Genomic_DNA"/>
</dbReference>
<evidence type="ECO:0000259" key="1">
    <source>
        <dbReference type="PROSITE" id="PS50851"/>
    </source>
</evidence>
<dbReference type="Gene3D" id="2.30.30.40">
    <property type="entry name" value="SH3 Domains"/>
    <property type="match status" value="1"/>
</dbReference>
<dbReference type="Gene3D" id="2.40.50.180">
    <property type="entry name" value="CheA-289, Domain 4"/>
    <property type="match status" value="1"/>
</dbReference>
<feature type="domain" description="CheW-like" evidence="1">
    <location>
        <begin position="19"/>
        <end position="163"/>
    </location>
</feature>
<dbReference type="RefSeq" id="WP_319961393.1">
    <property type="nucleotide sequence ID" value="NZ_JAXARY010000007.1"/>
</dbReference>
<organism evidence="2 3">
    <name type="scientific">Methylomonas defluvii</name>
    <dbReference type="NCBI Taxonomy" id="3045149"/>
    <lineage>
        <taxon>Bacteria</taxon>
        <taxon>Pseudomonadati</taxon>
        <taxon>Pseudomonadota</taxon>
        <taxon>Gammaproteobacteria</taxon>
        <taxon>Methylococcales</taxon>
        <taxon>Methylococcaceae</taxon>
        <taxon>Methylomonas</taxon>
    </lineage>
</organism>
<evidence type="ECO:0000313" key="2">
    <source>
        <dbReference type="EMBL" id="MDX8127543.1"/>
    </source>
</evidence>
<name>A0ABU4UEH4_9GAMM</name>
<dbReference type="PANTHER" id="PTHR22617">
    <property type="entry name" value="CHEMOTAXIS SENSOR HISTIDINE KINASE-RELATED"/>
    <property type="match status" value="1"/>
</dbReference>
<dbReference type="InterPro" id="IPR039315">
    <property type="entry name" value="CheW"/>
</dbReference>
<dbReference type="InterPro" id="IPR002545">
    <property type="entry name" value="CheW-lke_dom"/>
</dbReference>
<dbReference type="InterPro" id="IPR036061">
    <property type="entry name" value="CheW-like_dom_sf"/>
</dbReference>
<sequence>MSNLIRRETGQAVAVQEQVGQYLTFLVGTESFAVSILDVKEIIEIANVTRVPLTPDYIHGVINLRGSVVPVIDLSARLSRHCSEVSKRSCIVLVAVETGEGSQLIGMLVDEVREILEIPPANIQPAPDFGTDIRTDFIQAMARVDDVFIILLAISRVLSLDELSLLNDLAQSQDHLLANAD</sequence>
<dbReference type="SUPFAM" id="SSF50341">
    <property type="entry name" value="CheW-like"/>
    <property type="match status" value="1"/>
</dbReference>
<evidence type="ECO:0000313" key="3">
    <source>
        <dbReference type="Proteomes" id="UP001284537"/>
    </source>
</evidence>
<reference evidence="2 3" key="1">
    <citation type="submission" date="2023-11" db="EMBL/GenBank/DDBJ databases">
        <authorList>
            <person name="Ouyang M.-Y."/>
        </authorList>
    </citation>
    <scope>NUCLEOTIDE SEQUENCE [LARGE SCALE GENOMIC DNA]</scope>
    <source>
        <strain evidence="2 3">OY6</strain>
    </source>
</reference>
<keyword evidence="3" id="KW-1185">Reference proteome</keyword>
<gene>
    <name evidence="2" type="ORF">QLH52_09640</name>
</gene>
<dbReference type="Pfam" id="PF01584">
    <property type="entry name" value="CheW"/>
    <property type="match status" value="1"/>
</dbReference>
<protein>
    <submittedName>
        <fullName evidence="2">Chemotaxis protein CheW</fullName>
    </submittedName>
</protein>
<dbReference type="SMART" id="SM00260">
    <property type="entry name" value="CheW"/>
    <property type="match status" value="1"/>
</dbReference>